<proteinExistence type="predicted"/>
<dbReference type="InterPro" id="IPR035994">
    <property type="entry name" value="Nucleoside_phosphorylase_sf"/>
</dbReference>
<evidence type="ECO:0000313" key="1">
    <source>
        <dbReference type="EMBL" id="MBR8829266.1"/>
    </source>
</evidence>
<protein>
    <submittedName>
        <fullName evidence="1">Phosphorylase</fullName>
    </submittedName>
</protein>
<gene>
    <name evidence="1" type="ORF">DSM107014_15440</name>
</gene>
<reference evidence="1" key="1">
    <citation type="submission" date="2021-02" db="EMBL/GenBank/DDBJ databases">
        <title>Metagenome analyses of Stigonema ocellatum DSM 106950, Chlorogloea purpurea SAG 13.99 and Gomphosphaeria aponina DSM 107014.</title>
        <authorList>
            <person name="Marter P."/>
            <person name="Huang S."/>
        </authorList>
    </citation>
    <scope>NUCLEOTIDE SEQUENCE</scope>
    <source>
        <strain evidence="1">JP213</strain>
    </source>
</reference>
<dbReference type="GO" id="GO:0003824">
    <property type="term" value="F:catalytic activity"/>
    <property type="evidence" value="ECO:0007669"/>
    <property type="project" value="InterPro"/>
</dbReference>
<evidence type="ECO:0000313" key="2">
    <source>
        <dbReference type="Proteomes" id="UP000767446"/>
    </source>
</evidence>
<dbReference type="AlphaFoldDB" id="A0A941GXR6"/>
<organism evidence="1 2">
    <name type="scientific">Gomphosphaeria aponina SAG 52.96 = DSM 107014</name>
    <dbReference type="NCBI Taxonomy" id="1521640"/>
    <lineage>
        <taxon>Bacteria</taxon>
        <taxon>Bacillati</taxon>
        <taxon>Cyanobacteriota</taxon>
        <taxon>Cyanophyceae</taxon>
        <taxon>Oscillatoriophycideae</taxon>
        <taxon>Chroococcales</taxon>
        <taxon>Gomphosphaeriaceae</taxon>
        <taxon>Gomphosphaeria</taxon>
    </lineage>
</organism>
<dbReference type="EMBL" id="JADQBC010000120">
    <property type="protein sequence ID" value="MBR8829266.1"/>
    <property type="molecule type" value="Genomic_DNA"/>
</dbReference>
<name>A0A941GXR6_9CHRO</name>
<dbReference type="Proteomes" id="UP000767446">
    <property type="component" value="Unassembled WGS sequence"/>
</dbReference>
<sequence length="214" mass="23448">MLLPIDVILVPRGAEYKAVCRGLSLSNSPQPEVMPIPVGINALTGYLTNYELKSVVLLMGLCGSLSPQYVAGDVVICRECVTKEGSWECDRRVTSLLEERLGVAQVRGYTSDRLIWSAGEKRQLGELLQAQVVEMEGVAVLKNLPQVAIVRVVSDDCFGDIPDLTPAISADGSLLRVKLATTMLRNPLAARRLVWGSFKGLHKLQLITKKIFEE</sequence>
<accession>A0A941GXR6</accession>
<dbReference type="Gene3D" id="3.40.50.1580">
    <property type="entry name" value="Nucleoside phosphorylase domain"/>
    <property type="match status" value="1"/>
</dbReference>
<comment type="caution">
    <text evidence="1">The sequence shown here is derived from an EMBL/GenBank/DDBJ whole genome shotgun (WGS) entry which is preliminary data.</text>
</comment>
<dbReference type="SUPFAM" id="SSF53167">
    <property type="entry name" value="Purine and uridine phosphorylases"/>
    <property type="match status" value="1"/>
</dbReference>
<dbReference type="GO" id="GO:0009116">
    <property type="term" value="P:nucleoside metabolic process"/>
    <property type="evidence" value="ECO:0007669"/>
    <property type="project" value="InterPro"/>
</dbReference>